<evidence type="ECO:0000313" key="1">
    <source>
        <dbReference type="EMBL" id="DAE31187.1"/>
    </source>
</evidence>
<organism evidence="1">
    <name type="scientific">virus sp. ctML55</name>
    <dbReference type="NCBI Taxonomy" id="2827627"/>
    <lineage>
        <taxon>Viruses</taxon>
    </lineage>
</organism>
<proteinExistence type="predicted"/>
<sequence>MSSYYIFRNILLFFFSLLSNILASRQKIT</sequence>
<dbReference type="EMBL" id="BK059105">
    <property type="protein sequence ID" value="DAE31187.1"/>
    <property type="molecule type" value="Genomic_DNA"/>
</dbReference>
<accession>A0A8S5RJ41</accession>
<reference evidence="1" key="1">
    <citation type="journal article" date="2021" name="Proc. Natl. Acad. Sci. U.S.A.">
        <title>A Catalog of Tens of Thousands of Viruses from Human Metagenomes Reveals Hidden Associations with Chronic Diseases.</title>
        <authorList>
            <person name="Tisza M.J."/>
            <person name="Buck C.B."/>
        </authorList>
    </citation>
    <scope>NUCLEOTIDE SEQUENCE</scope>
    <source>
        <strain evidence="1">CtML55</strain>
    </source>
</reference>
<name>A0A8S5RJ41_9VIRU</name>
<protein>
    <submittedName>
        <fullName evidence="1">Uncharacterized protein</fullName>
    </submittedName>
</protein>